<evidence type="ECO:0000313" key="1">
    <source>
        <dbReference type="EMBL" id="EEB47088.1"/>
    </source>
</evidence>
<proteinExistence type="predicted"/>
<organism evidence="1 2">
    <name type="scientific">Providencia alcalifaciens DSM 30120</name>
    <dbReference type="NCBI Taxonomy" id="520999"/>
    <lineage>
        <taxon>Bacteria</taxon>
        <taxon>Pseudomonadati</taxon>
        <taxon>Pseudomonadota</taxon>
        <taxon>Gammaproteobacteria</taxon>
        <taxon>Enterobacterales</taxon>
        <taxon>Morganellaceae</taxon>
        <taxon>Providencia</taxon>
    </lineage>
</organism>
<sequence length="39" mass="4598">MLRIILIPPSGGFLLLRLYDGINFWRISECGERHWLGVR</sequence>
<dbReference type="EMBL" id="ABXW01000014">
    <property type="protein sequence ID" value="EEB47088.1"/>
    <property type="molecule type" value="Genomic_DNA"/>
</dbReference>
<reference evidence="1 2" key="2">
    <citation type="submission" date="2008-10" db="EMBL/GenBank/DDBJ databases">
        <authorList>
            <person name="Fulton L."/>
            <person name="Clifton S."/>
            <person name="Fulton B."/>
            <person name="Xu J."/>
            <person name="Minx P."/>
            <person name="Pepin K.H."/>
            <person name="Johnson M."/>
            <person name="Bhonagiri V."/>
            <person name="Nash W.E."/>
            <person name="Mardis E.R."/>
            <person name="Wilson R.K."/>
        </authorList>
    </citation>
    <scope>NUCLEOTIDE SEQUENCE [LARGE SCALE GENOMIC DNA]</scope>
    <source>
        <strain evidence="1 2">DSM 30120</strain>
    </source>
</reference>
<dbReference type="AlphaFoldDB" id="B6XBT6"/>
<comment type="caution">
    <text evidence="1">The sequence shown here is derived from an EMBL/GenBank/DDBJ whole genome shotgun (WGS) entry which is preliminary data.</text>
</comment>
<name>B6XBT6_9GAMM</name>
<protein>
    <submittedName>
        <fullName evidence="1">Uncharacterized protein</fullName>
    </submittedName>
</protein>
<accession>B6XBT6</accession>
<evidence type="ECO:0000313" key="2">
    <source>
        <dbReference type="Proteomes" id="UP000003729"/>
    </source>
</evidence>
<dbReference type="Proteomes" id="UP000003729">
    <property type="component" value="Unassembled WGS sequence"/>
</dbReference>
<gene>
    <name evidence="1" type="ORF">PROVALCAL_00797</name>
</gene>
<reference evidence="1 2" key="1">
    <citation type="submission" date="2008-10" db="EMBL/GenBank/DDBJ databases">
        <title>Draft genome sequence of Providencia alcalifaciens (DSM 30120).</title>
        <authorList>
            <person name="Sudarsanam P."/>
            <person name="Ley R."/>
            <person name="Guruge J."/>
            <person name="Turnbaugh P.J."/>
            <person name="Mahowald M."/>
            <person name="Liep D."/>
            <person name="Gordon J."/>
        </authorList>
    </citation>
    <scope>NUCLEOTIDE SEQUENCE [LARGE SCALE GENOMIC DNA]</scope>
    <source>
        <strain evidence="1 2">DSM 30120</strain>
    </source>
</reference>